<dbReference type="Proteomes" id="UP000247973">
    <property type="component" value="Unassembled WGS sequence"/>
</dbReference>
<dbReference type="InterPro" id="IPR043738">
    <property type="entry name" value="DUF5683"/>
</dbReference>
<dbReference type="Pfam" id="PF18935">
    <property type="entry name" value="DUF5683"/>
    <property type="match status" value="1"/>
</dbReference>
<sequence length="297" mass="34207">MIRLTFFIALFLFYLPCIYIHADNPILTSEKLKPDWLVNNLPVPTNNSFYYQRVQAEAISLDNARQAAFKQLVNYIDQTNNVKITGDIVTRSSSQKNNTGINESINNEYIYTYKIESEIMQLRFRKIDEYWELIKSAEGHQLYRYHSLYAISNNFENTNFDNVSFTYKYGGHALWRSAIVPGYGQIYKGNVTKGVCIIGGEVLFIGGIIFTENSRANYRRKAKETYDINKIRTYTDKADNYETARNIFIGGAVALYIYNLIDAVATNGRKKTLVSKNIHFSPTVTSEYRGVLLNINF</sequence>
<evidence type="ECO:0000259" key="1">
    <source>
        <dbReference type="Pfam" id="PF18935"/>
    </source>
</evidence>
<gene>
    <name evidence="2" type="ORF">CLV62_14427</name>
</gene>
<evidence type="ECO:0000313" key="3">
    <source>
        <dbReference type="Proteomes" id="UP000247973"/>
    </source>
</evidence>
<keyword evidence="3" id="KW-1185">Reference proteome</keyword>
<feature type="domain" description="DUF5683" evidence="1">
    <location>
        <begin position="172"/>
        <end position="286"/>
    </location>
</feature>
<dbReference type="AlphaFoldDB" id="A0A2V3PKD8"/>
<name>A0A2V3PKD8_9BACT</name>
<reference evidence="2 3" key="1">
    <citation type="submission" date="2018-03" db="EMBL/GenBank/DDBJ databases">
        <title>Genomic Encyclopedia of Archaeal and Bacterial Type Strains, Phase II (KMG-II): from individual species to whole genera.</title>
        <authorList>
            <person name="Goeker M."/>
        </authorList>
    </citation>
    <scope>NUCLEOTIDE SEQUENCE [LARGE SCALE GENOMIC DNA]</scope>
    <source>
        <strain evidence="2 3">DSM 100214</strain>
    </source>
</reference>
<accession>A0A2V3PKD8</accession>
<protein>
    <recommendedName>
        <fullName evidence="1">DUF5683 domain-containing protein</fullName>
    </recommendedName>
</protein>
<proteinExistence type="predicted"/>
<organism evidence="2 3">
    <name type="scientific">Dysgonomonas alginatilytica</name>
    <dbReference type="NCBI Taxonomy" id="1605892"/>
    <lineage>
        <taxon>Bacteria</taxon>
        <taxon>Pseudomonadati</taxon>
        <taxon>Bacteroidota</taxon>
        <taxon>Bacteroidia</taxon>
        <taxon>Bacteroidales</taxon>
        <taxon>Dysgonomonadaceae</taxon>
        <taxon>Dysgonomonas</taxon>
    </lineage>
</organism>
<evidence type="ECO:0000313" key="2">
    <source>
        <dbReference type="EMBL" id="PXV58815.1"/>
    </source>
</evidence>
<comment type="caution">
    <text evidence="2">The sequence shown here is derived from an EMBL/GenBank/DDBJ whole genome shotgun (WGS) entry which is preliminary data.</text>
</comment>
<dbReference type="EMBL" id="QICL01000044">
    <property type="protein sequence ID" value="PXV58815.1"/>
    <property type="molecule type" value="Genomic_DNA"/>
</dbReference>